<comment type="caution">
    <text evidence="3">The sequence shown here is derived from an EMBL/GenBank/DDBJ whole genome shotgun (WGS) entry which is preliminary data.</text>
</comment>
<accession>A0AAN6QFQ3</accession>
<feature type="region of interest" description="Disordered" evidence="1">
    <location>
        <begin position="1"/>
        <end position="27"/>
    </location>
</feature>
<evidence type="ECO:0000259" key="2">
    <source>
        <dbReference type="PROSITE" id="PS50181"/>
    </source>
</evidence>
<dbReference type="SUPFAM" id="SSF81383">
    <property type="entry name" value="F-box domain"/>
    <property type="match status" value="1"/>
</dbReference>
<dbReference type="AlphaFoldDB" id="A0AAN6QFQ3"/>
<reference evidence="3" key="1">
    <citation type="journal article" date="2023" name="Mol. Phylogenet. Evol.">
        <title>Genome-scale phylogeny and comparative genomics of the fungal order Sordariales.</title>
        <authorList>
            <person name="Hensen N."/>
            <person name="Bonometti L."/>
            <person name="Westerberg I."/>
            <person name="Brannstrom I.O."/>
            <person name="Guillou S."/>
            <person name="Cros-Aarteil S."/>
            <person name="Calhoun S."/>
            <person name="Haridas S."/>
            <person name="Kuo A."/>
            <person name="Mondo S."/>
            <person name="Pangilinan J."/>
            <person name="Riley R."/>
            <person name="LaButti K."/>
            <person name="Andreopoulos B."/>
            <person name="Lipzen A."/>
            <person name="Chen C."/>
            <person name="Yan M."/>
            <person name="Daum C."/>
            <person name="Ng V."/>
            <person name="Clum A."/>
            <person name="Steindorff A."/>
            <person name="Ohm R.A."/>
            <person name="Martin F."/>
            <person name="Silar P."/>
            <person name="Natvig D.O."/>
            <person name="Lalanne C."/>
            <person name="Gautier V."/>
            <person name="Ament-Velasquez S.L."/>
            <person name="Kruys A."/>
            <person name="Hutchinson M.I."/>
            <person name="Powell A.J."/>
            <person name="Barry K."/>
            <person name="Miller A.N."/>
            <person name="Grigoriev I.V."/>
            <person name="Debuchy R."/>
            <person name="Gladieux P."/>
            <person name="Hiltunen Thoren M."/>
            <person name="Johannesson H."/>
        </authorList>
    </citation>
    <scope>NUCLEOTIDE SEQUENCE</scope>
    <source>
        <strain evidence="3">CBS 508.74</strain>
    </source>
</reference>
<feature type="compositionally biased region" description="Basic and acidic residues" evidence="1">
    <location>
        <begin position="13"/>
        <end position="27"/>
    </location>
</feature>
<evidence type="ECO:0000313" key="4">
    <source>
        <dbReference type="Proteomes" id="UP001302812"/>
    </source>
</evidence>
<dbReference type="InterPro" id="IPR032675">
    <property type="entry name" value="LRR_dom_sf"/>
</dbReference>
<dbReference type="InterPro" id="IPR036047">
    <property type="entry name" value="F-box-like_dom_sf"/>
</dbReference>
<dbReference type="Pfam" id="PF12937">
    <property type="entry name" value="F-box-like"/>
    <property type="match status" value="1"/>
</dbReference>
<evidence type="ECO:0000313" key="3">
    <source>
        <dbReference type="EMBL" id="KAK4109410.1"/>
    </source>
</evidence>
<organism evidence="3 4">
    <name type="scientific">Canariomyces notabilis</name>
    <dbReference type="NCBI Taxonomy" id="2074819"/>
    <lineage>
        <taxon>Eukaryota</taxon>
        <taxon>Fungi</taxon>
        <taxon>Dikarya</taxon>
        <taxon>Ascomycota</taxon>
        <taxon>Pezizomycotina</taxon>
        <taxon>Sordariomycetes</taxon>
        <taxon>Sordariomycetidae</taxon>
        <taxon>Sordariales</taxon>
        <taxon>Chaetomiaceae</taxon>
        <taxon>Canariomyces</taxon>
    </lineage>
</organism>
<protein>
    <recommendedName>
        <fullName evidence="2">F-box domain-containing protein</fullName>
    </recommendedName>
</protein>
<gene>
    <name evidence="3" type="ORF">N656DRAFT_800924</name>
</gene>
<dbReference type="SMART" id="SM00256">
    <property type="entry name" value="FBOX"/>
    <property type="match status" value="1"/>
</dbReference>
<evidence type="ECO:0000256" key="1">
    <source>
        <dbReference type="SAM" id="MobiDB-lite"/>
    </source>
</evidence>
<dbReference type="EMBL" id="MU853356">
    <property type="protein sequence ID" value="KAK4109410.1"/>
    <property type="molecule type" value="Genomic_DNA"/>
</dbReference>
<dbReference type="SUPFAM" id="SSF52047">
    <property type="entry name" value="RNI-like"/>
    <property type="match status" value="1"/>
</dbReference>
<dbReference type="InterPro" id="IPR001810">
    <property type="entry name" value="F-box_dom"/>
</dbReference>
<reference evidence="3" key="2">
    <citation type="submission" date="2023-05" db="EMBL/GenBank/DDBJ databases">
        <authorList>
            <consortium name="Lawrence Berkeley National Laboratory"/>
            <person name="Steindorff A."/>
            <person name="Hensen N."/>
            <person name="Bonometti L."/>
            <person name="Westerberg I."/>
            <person name="Brannstrom I.O."/>
            <person name="Guillou S."/>
            <person name="Cros-Aarteil S."/>
            <person name="Calhoun S."/>
            <person name="Haridas S."/>
            <person name="Kuo A."/>
            <person name="Mondo S."/>
            <person name="Pangilinan J."/>
            <person name="Riley R."/>
            <person name="Labutti K."/>
            <person name="Andreopoulos B."/>
            <person name="Lipzen A."/>
            <person name="Chen C."/>
            <person name="Yanf M."/>
            <person name="Daum C."/>
            <person name="Ng V."/>
            <person name="Clum A."/>
            <person name="Ohm R."/>
            <person name="Martin F."/>
            <person name="Silar P."/>
            <person name="Natvig D."/>
            <person name="Lalanne C."/>
            <person name="Gautier V."/>
            <person name="Ament-Velasquez S.L."/>
            <person name="Kruys A."/>
            <person name="Hutchinson M.I."/>
            <person name="Powell A.J."/>
            <person name="Barry K."/>
            <person name="Miller A.N."/>
            <person name="Grigoriev I.V."/>
            <person name="Debuchy R."/>
            <person name="Gladieux P."/>
            <person name="Thoren M.H."/>
            <person name="Johannesson H."/>
        </authorList>
    </citation>
    <scope>NUCLEOTIDE SEQUENCE</scope>
    <source>
        <strain evidence="3">CBS 508.74</strain>
    </source>
</reference>
<dbReference type="RefSeq" id="XP_064666980.1">
    <property type="nucleotide sequence ID" value="XM_064818056.1"/>
</dbReference>
<dbReference type="PROSITE" id="PS50181">
    <property type="entry name" value="FBOX"/>
    <property type="match status" value="1"/>
</dbReference>
<dbReference type="Proteomes" id="UP001302812">
    <property type="component" value="Unassembled WGS sequence"/>
</dbReference>
<name>A0AAN6QFQ3_9PEZI</name>
<sequence>MADPSLPYVPDNGPDHQPEESQGEGHGHALKVMASSLQECRERIKQGQYAQVLKQIVRILSMCPCKAGDKRHPKDKGCHIAQCISAVLGEDDDLYAVTQRLCACEYKWPQCSLPEHISALDVLAECQADADQYVSAFSTALGLIRLSPTSAAGYCRAGVILRDLMRRAANSEPIAQKAMSTIVNHARLKGLADFKLSWSFLRRFVEKGLYNTDQSRNGPNDSYRFILQRMAENLRIKHAGRNPAEKLPIELLTMVFSYLDTNTLLRCLYVNKNWRDFLLTETSVWDHIRLSKPEHPTGNLFNKFLRARSQDIKSFVVQEIVNFKLTVTKLNSLLHGLPNLKQLCLGTEYKILTRPDMTSGLGLPTRPGPNLTRLSLGGLFEDVCIRLIEINAQTLQVLDLVNIQGRVNRVLATTELPRLERLRFVGTEFLLHSGVGQTETALVLETVVDATPNLQRLEIDGYEVRWLFDPVNPPAVWPHLREIVLGPAASVMVSTVYGHELGFLITIAGSLRSIEVLYIKPPVSFVRTNHIAIPFYAPISEVLGQRLRQLEVFRYLGAAAPEELYNILGPATRAGNLKVLELWAGPSLRASLPWSCYNRLLNENIHTFGLHYFNWSDICDPDGFDGMPFIDLLKNCPKVHTVSVFPNADAPKAVARFMARLVCHPGIRVIRQNALKGTLRDEVLEMARKRGVDVQHVPPRQTATWVDVIKEY</sequence>
<keyword evidence="4" id="KW-1185">Reference proteome</keyword>
<dbReference type="Gene3D" id="3.80.10.10">
    <property type="entry name" value="Ribonuclease Inhibitor"/>
    <property type="match status" value="1"/>
</dbReference>
<dbReference type="GeneID" id="89942181"/>
<proteinExistence type="predicted"/>
<feature type="domain" description="F-box" evidence="2">
    <location>
        <begin position="241"/>
        <end position="288"/>
    </location>
</feature>